<dbReference type="GO" id="GO:0007166">
    <property type="term" value="P:cell surface receptor signaling pathway"/>
    <property type="evidence" value="ECO:0007669"/>
    <property type="project" value="InterPro"/>
</dbReference>
<feature type="transmembrane region" description="Helical" evidence="5">
    <location>
        <begin position="47"/>
        <end position="72"/>
    </location>
</feature>
<gene>
    <name evidence="7" type="ORF">JTE90_000245</name>
</gene>
<dbReference type="Pfam" id="PF00002">
    <property type="entry name" value="7tm_2"/>
    <property type="match status" value="1"/>
</dbReference>
<dbReference type="InterPro" id="IPR017981">
    <property type="entry name" value="GPCR_2-like_7TM"/>
</dbReference>
<comment type="caution">
    <text evidence="7">The sequence shown here is derived from an EMBL/GenBank/DDBJ whole genome shotgun (WGS) entry which is preliminary data.</text>
</comment>
<protein>
    <recommendedName>
        <fullName evidence="6">G-protein coupled receptors family 2 profile 2 domain-containing protein</fullName>
    </recommendedName>
</protein>
<comment type="subcellular location">
    <subcellularLocation>
        <location evidence="1">Membrane</location>
        <topology evidence="1">Multi-pass membrane protein</topology>
    </subcellularLocation>
</comment>
<evidence type="ECO:0000313" key="7">
    <source>
        <dbReference type="EMBL" id="KAG8193613.1"/>
    </source>
</evidence>
<evidence type="ECO:0000256" key="1">
    <source>
        <dbReference type="ARBA" id="ARBA00004141"/>
    </source>
</evidence>
<evidence type="ECO:0000259" key="6">
    <source>
        <dbReference type="PROSITE" id="PS50261"/>
    </source>
</evidence>
<dbReference type="CDD" id="cd15041">
    <property type="entry name" value="7tmB1_hormone_R"/>
    <property type="match status" value="1"/>
</dbReference>
<dbReference type="PRINTS" id="PR00249">
    <property type="entry name" value="GPCRSECRETIN"/>
</dbReference>
<keyword evidence="4 5" id="KW-0472">Membrane</keyword>
<dbReference type="EMBL" id="JAFNEN010000118">
    <property type="protein sequence ID" value="KAG8193613.1"/>
    <property type="molecule type" value="Genomic_DNA"/>
</dbReference>
<dbReference type="PROSITE" id="PS00650">
    <property type="entry name" value="G_PROTEIN_RECEP_F2_2"/>
    <property type="match status" value="1"/>
</dbReference>
<dbReference type="PROSITE" id="PS50261">
    <property type="entry name" value="G_PROTEIN_RECEP_F2_4"/>
    <property type="match status" value="1"/>
</dbReference>
<dbReference type="GO" id="GO:0005886">
    <property type="term" value="C:plasma membrane"/>
    <property type="evidence" value="ECO:0007669"/>
    <property type="project" value="TreeGrafter"/>
</dbReference>
<evidence type="ECO:0000256" key="2">
    <source>
        <dbReference type="ARBA" id="ARBA00022692"/>
    </source>
</evidence>
<reference evidence="7 8" key="1">
    <citation type="journal article" date="2022" name="Nat. Ecol. Evol.">
        <title>A masculinizing supergene underlies an exaggerated male reproductive morph in a spider.</title>
        <authorList>
            <person name="Hendrickx F."/>
            <person name="De Corte Z."/>
            <person name="Sonet G."/>
            <person name="Van Belleghem S.M."/>
            <person name="Kostlbacher S."/>
            <person name="Vangestel C."/>
        </authorList>
    </citation>
    <scope>NUCLEOTIDE SEQUENCE [LARGE SCALE GENOMIC DNA]</scope>
    <source>
        <strain evidence="7">W744_W776</strain>
    </source>
</reference>
<dbReference type="Proteomes" id="UP000827092">
    <property type="component" value="Unassembled WGS sequence"/>
</dbReference>
<keyword evidence="8" id="KW-1185">Reference proteome</keyword>
<feature type="transmembrane region" description="Helical" evidence="5">
    <location>
        <begin position="125"/>
        <end position="144"/>
    </location>
</feature>
<name>A0AAV6VC41_9ARAC</name>
<feature type="transmembrane region" description="Helical" evidence="5">
    <location>
        <begin position="12"/>
        <end position="35"/>
    </location>
</feature>
<dbReference type="InterPro" id="IPR017983">
    <property type="entry name" value="GPCR_2_secretin-like_CS"/>
</dbReference>
<dbReference type="GO" id="GO:0008528">
    <property type="term" value="F:G protein-coupled peptide receptor activity"/>
    <property type="evidence" value="ECO:0007669"/>
    <property type="project" value="TreeGrafter"/>
</dbReference>
<feature type="transmembrane region" description="Helical" evidence="5">
    <location>
        <begin position="264"/>
        <end position="285"/>
    </location>
</feature>
<dbReference type="InterPro" id="IPR050332">
    <property type="entry name" value="GPCR_2"/>
</dbReference>
<dbReference type="InterPro" id="IPR000832">
    <property type="entry name" value="GPCR_2_secretin-like"/>
</dbReference>
<dbReference type="AlphaFoldDB" id="A0AAV6VC41"/>
<evidence type="ECO:0000256" key="3">
    <source>
        <dbReference type="ARBA" id="ARBA00022989"/>
    </source>
</evidence>
<organism evidence="7 8">
    <name type="scientific">Oedothorax gibbosus</name>
    <dbReference type="NCBI Taxonomy" id="931172"/>
    <lineage>
        <taxon>Eukaryota</taxon>
        <taxon>Metazoa</taxon>
        <taxon>Ecdysozoa</taxon>
        <taxon>Arthropoda</taxon>
        <taxon>Chelicerata</taxon>
        <taxon>Arachnida</taxon>
        <taxon>Araneae</taxon>
        <taxon>Araneomorphae</taxon>
        <taxon>Entelegynae</taxon>
        <taxon>Araneoidea</taxon>
        <taxon>Linyphiidae</taxon>
        <taxon>Erigoninae</taxon>
        <taxon>Oedothorax</taxon>
    </lineage>
</organism>
<feature type="transmembrane region" description="Helical" evidence="5">
    <location>
        <begin position="232"/>
        <end position="252"/>
    </location>
</feature>
<dbReference type="GO" id="GO:0007188">
    <property type="term" value="P:adenylate cyclase-modulating G protein-coupled receptor signaling pathway"/>
    <property type="evidence" value="ECO:0007669"/>
    <property type="project" value="TreeGrafter"/>
</dbReference>
<feature type="domain" description="G-protein coupled receptors family 2 profile 2" evidence="6">
    <location>
        <begin position="10"/>
        <end position="287"/>
    </location>
</feature>
<feature type="transmembrane region" description="Helical" evidence="5">
    <location>
        <begin position="92"/>
        <end position="113"/>
    </location>
</feature>
<evidence type="ECO:0000256" key="4">
    <source>
        <dbReference type="ARBA" id="ARBA00023136"/>
    </source>
</evidence>
<evidence type="ECO:0000313" key="8">
    <source>
        <dbReference type="Proteomes" id="UP000827092"/>
    </source>
</evidence>
<keyword evidence="2 5" id="KW-0812">Transmembrane</keyword>
<proteinExistence type="predicted"/>
<sequence>MDKNIGHLTVSYILFVCSFISLIALLVTLVIFCYFKSLQCSRLRVHRNLVVSLIIHSTLLMIIPSTVIFSSTFPTYTDVEWLCKLLMCVKMYSAQASINWMFVEGLLLHSRITVSVFKQDAPFKLYYLIGWGLPFTFVSSWAFLMSRDLHTPCWKGYGESPYVWIVTGPMVIALLVNMVFMINIIRILVTKLNRSSSIDGRPISSSQIERSSNRISAVSPAPRDPMRINWKAIKATALLFPLLGITHLMFCINPKDDALFEEAYMITNAVLQSSQGFFVALLYCFMNSEVQTVVRNSYLRAVIRRNPNHKYTRTRSLPRSSAAFLSHTEVSCADLGQRHKVAPRKSRVLMPLREVVTANGKYAEGEDGPKESERTYVF</sequence>
<dbReference type="GO" id="GO:0017046">
    <property type="term" value="F:peptide hormone binding"/>
    <property type="evidence" value="ECO:0007669"/>
    <property type="project" value="TreeGrafter"/>
</dbReference>
<dbReference type="SUPFAM" id="SSF81321">
    <property type="entry name" value="Family A G protein-coupled receptor-like"/>
    <property type="match status" value="1"/>
</dbReference>
<dbReference type="PANTHER" id="PTHR45620">
    <property type="entry name" value="PDF RECEPTOR-LIKE PROTEIN-RELATED"/>
    <property type="match status" value="1"/>
</dbReference>
<feature type="transmembrane region" description="Helical" evidence="5">
    <location>
        <begin position="164"/>
        <end position="189"/>
    </location>
</feature>
<accession>A0AAV6VC41</accession>
<evidence type="ECO:0000256" key="5">
    <source>
        <dbReference type="SAM" id="Phobius"/>
    </source>
</evidence>
<dbReference type="Gene3D" id="1.20.1070.10">
    <property type="entry name" value="Rhodopsin 7-helix transmembrane proteins"/>
    <property type="match status" value="1"/>
</dbReference>
<keyword evidence="3 5" id="KW-1133">Transmembrane helix</keyword>
<dbReference type="PANTHER" id="PTHR45620:SF15">
    <property type="entry name" value="DIURETIC HORMONE 44 RECEPTOR 1-RELATED"/>
    <property type="match status" value="1"/>
</dbReference>